<evidence type="ECO:0000256" key="1">
    <source>
        <dbReference type="SAM" id="SignalP"/>
    </source>
</evidence>
<name>A0A5Q0QA81_9SPHI</name>
<dbReference type="InterPro" id="IPR032710">
    <property type="entry name" value="NTF2-like_dom_sf"/>
</dbReference>
<keyword evidence="1" id="KW-0732">Signal</keyword>
<evidence type="ECO:0000313" key="3">
    <source>
        <dbReference type="Proteomes" id="UP000326921"/>
    </source>
</evidence>
<proteinExistence type="predicted"/>
<feature type="signal peptide" evidence="1">
    <location>
        <begin position="1"/>
        <end position="26"/>
    </location>
</feature>
<dbReference type="AlphaFoldDB" id="A0A5Q0QA81"/>
<dbReference type="SUPFAM" id="SSF54427">
    <property type="entry name" value="NTF2-like"/>
    <property type="match status" value="1"/>
</dbReference>
<evidence type="ECO:0000313" key="2">
    <source>
        <dbReference type="EMBL" id="QGA26845.1"/>
    </source>
</evidence>
<dbReference type="EMBL" id="CP045652">
    <property type="protein sequence ID" value="QGA26845.1"/>
    <property type="molecule type" value="Genomic_DNA"/>
</dbReference>
<accession>A0A5Q0QA81</accession>
<evidence type="ECO:0008006" key="4">
    <source>
        <dbReference type="Google" id="ProtNLM"/>
    </source>
</evidence>
<gene>
    <name evidence="2" type="ORF">GFH32_11175</name>
</gene>
<organism evidence="2 3">
    <name type="scientific">Sphingobacterium zhuxiongii</name>
    <dbReference type="NCBI Taxonomy" id="2662364"/>
    <lineage>
        <taxon>Bacteria</taxon>
        <taxon>Pseudomonadati</taxon>
        <taxon>Bacteroidota</taxon>
        <taxon>Sphingobacteriia</taxon>
        <taxon>Sphingobacteriales</taxon>
        <taxon>Sphingobacteriaceae</taxon>
        <taxon>Sphingobacterium</taxon>
    </lineage>
</organism>
<dbReference type="Pfam" id="PF12893">
    <property type="entry name" value="Lumazine_bd_2"/>
    <property type="match status" value="1"/>
</dbReference>
<dbReference type="InterPro" id="IPR039437">
    <property type="entry name" value="FrzH/put_lumazine-bd"/>
</dbReference>
<keyword evidence="3" id="KW-1185">Reference proteome</keyword>
<feature type="chain" id="PRO_5024930216" description="Nuclear transport factor 2 family protein" evidence="1">
    <location>
        <begin position="27"/>
        <end position="149"/>
    </location>
</feature>
<dbReference type="Proteomes" id="UP000326921">
    <property type="component" value="Chromosome"/>
</dbReference>
<protein>
    <recommendedName>
        <fullName evidence="4">Nuclear transport factor 2 family protein</fullName>
    </recommendedName>
</protein>
<sequence length="149" mass="17168">MYNIMKTLITLIATAVFTFLTSTLSAANMPDPLKFAKVETIIDHYINATVKGDTELLNYLFTEDFTQTTPNKQNKEKHNRKEVINHLKTLKNVEFSCDTDVEFIEKNDDCSIVKITKSFANFQRIDYVTMCNTEEGWKINKVLVAYPAR</sequence>
<dbReference type="Gene3D" id="3.10.450.50">
    <property type="match status" value="1"/>
</dbReference>
<reference evidence="2 3" key="1">
    <citation type="submission" date="2019-10" db="EMBL/GenBank/DDBJ databases">
        <authorList>
            <person name="Dong K."/>
        </authorList>
    </citation>
    <scope>NUCLEOTIDE SEQUENCE [LARGE SCALE GENOMIC DNA]</scope>
    <source>
        <strain evidence="3">dk4302</strain>
    </source>
</reference>
<dbReference type="KEGG" id="sphe:GFH32_11175"/>